<evidence type="ECO:0000256" key="1">
    <source>
        <dbReference type="ARBA" id="ARBA00022729"/>
    </source>
</evidence>
<organism evidence="4 5">
    <name type="scientific">Streptomyces mesophilus</name>
    <dbReference type="NCBI Taxonomy" id="1775132"/>
    <lineage>
        <taxon>Bacteria</taxon>
        <taxon>Bacillati</taxon>
        <taxon>Actinomycetota</taxon>
        <taxon>Actinomycetes</taxon>
        <taxon>Kitasatosporales</taxon>
        <taxon>Streptomycetaceae</taxon>
        <taxon>Streptomyces</taxon>
    </lineage>
</organism>
<proteinExistence type="predicted"/>
<dbReference type="Proteomes" id="UP000481109">
    <property type="component" value="Unassembled WGS sequence"/>
</dbReference>
<dbReference type="Pfam" id="PF10503">
    <property type="entry name" value="Esterase_PHB"/>
    <property type="match status" value="1"/>
</dbReference>
<dbReference type="PANTHER" id="PTHR43037:SF5">
    <property type="entry name" value="FERULOYL ESTERASE"/>
    <property type="match status" value="1"/>
</dbReference>
<keyword evidence="2" id="KW-0378">Hydrolase</keyword>
<evidence type="ECO:0000256" key="2">
    <source>
        <dbReference type="ARBA" id="ARBA00022801"/>
    </source>
</evidence>
<keyword evidence="1 3" id="KW-0732">Signal</keyword>
<dbReference type="InterPro" id="IPR050955">
    <property type="entry name" value="Plant_Biomass_Hydrol_Est"/>
</dbReference>
<dbReference type="SUPFAM" id="SSF53474">
    <property type="entry name" value="alpha/beta-Hydrolases"/>
    <property type="match status" value="1"/>
</dbReference>
<comment type="caution">
    <text evidence="4">The sequence shown here is derived from an EMBL/GenBank/DDBJ whole genome shotgun (WGS) entry which is preliminary data.</text>
</comment>
<feature type="signal peptide" evidence="3">
    <location>
        <begin position="1"/>
        <end position="47"/>
    </location>
</feature>
<evidence type="ECO:0000313" key="5">
    <source>
        <dbReference type="Proteomes" id="UP000481109"/>
    </source>
</evidence>
<gene>
    <name evidence="4" type="ORF">G6045_28295</name>
</gene>
<dbReference type="GO" id="GO:0016787">
    <property type="term" value="F:hydrolase activity"/>
    <property type="evidence" value="ECO:0007669"/>
    <property type="project" value="UniProtKB-KW"/>
</dbReference>
<dbReference type="RefSeq" id="WP_165334967.1">
    <property type="nucleotide sequence ID" value="NZ_JAAKZW010000156.1"/>
</dbReference>
<evidence type="ECO:0000256" key="3">
    <source>
        <dbReference type="SAM" id="SignalP"/>
    </source>
</evidence>
<keyword evidence="5" id="KW-1185">Reference proteome</keyword>
<dbReference type="PANTHER" id="PTHR43037">
    <property type="entry name" value="UNNAMED PRODUCT-RELATED"/>
    <property type="match status" value="1"/>
</dbReference>
<dbReference type="InterPro" id="IPR029058">
    <property type="entry name" value="AB_hydrolase_fold"/>
</dbReference>
<feature type="chain" id="PRO_5026304555" evidence="3">
    <location>
        <begin position="48"/>
        <end position="357"/>
    </location>
</feature>
<dbReference type="AlphaFoldDB" id="A0A6G4XS42"/>
<protein>
    <submittedName>
        <fullName evidence="4">Poly(3-hydroxybutyrate) depolymerase</fullName>
    </submittedName>
</protein>
<accession>A0A6G4XS42</accession>
<name>A0A6G4XS42_9ACTN</name>
<dbReference type="GO" id="GO:0005576">
    <property type="term" value="C:extracellular region"/>
    <property type="evidence" value="ECO:0007669"/>
    <property type="project" value="InterPro"/>
</dbReference>
<evidence type="ECO:0000313" key="4">
    <source>
        <dbReference type="EMBL" id="NGO79524.1"/>
    </source>
</evidence>
<dbReference type="Gene3D" id="3.40.50.1820">
    <property type="entry name" value="alpha/beta hydrolase"/>
    <property type="match status" value="2"/>
</dbReference>
<sequence length="357" mass="38046">MRLARATKPARPLRLARPMRLATLARGALTAALALVAVTAVPAPAEAAFEPPLPALNITDTYVTGISSGGFMASQLQIANSATFKGAAVFAAGPYYCGQGSILHGLAECTGLASTDPAGIVATARRWSEQGKIDPVANLAGKPVYTYHGTKDPLVSERVSDEGVEVHRQLGARIAYHDTDPAGHGWPRPDGALPCGTTFYPFLIDCGNDPQGELLTHWLGSVRPPAAAQTGTLSGHDQDRYTPGGWAQFYSLGSKSFLYTPDSCAAGKPCKLVVALHGCLSDNKFVGDRFARESYLNEYADTNDLVVLYPQTDISVARGNPQGCWDWWGYTGSDYAQKSAPQMRMIMNEVRALGGAR</sequence>
<reference evidence="4 5" key="1">
    <citation type="submission" date="2020-02" db="EMBL/GenBank/DDBJ databases">
        <title>Whole-genome analyses of novel actinobacteria.</title>
        <authorList>
            <person name="Sahin N."/>
            <person name="Tokatli A."/>
        </authorList>
    </citation>
    <scope>NUCLEOTIDE SEQUENCE [LARGE SCALE GENOMIC DNA]</scope>
    <source>
        <strain evidence="4 5">YC504</strain>
    </source>
</reference>
<dbReference type="EMBL" id="JAAKZW010000156">
    <property type="protein sequence ID" value="NGO79524.1"/>
    <property type="molecule type" value="Genomic_DNA"/>
</dbReference>
<dbReference type="InterPro" id="IPR010126">
    <property type="entry name" value="Esterase_phb"/>
</dbReference>